<reference evidence="2" key="2">
    <citation type="submission" date="2015-03" db="EMBL/GenBank/DDBJ databases">
        <title>Genome sequence of Azospirillum thiophilum strain DSM 21654T.</title>
        <authorList>
            <person name="Kwak Y."/>
            <person name="Shin J.-H."/>
        </authorList>
    </citation>
    <scope>NUCLEOTIDE SEQUENCE [LARGE SCALE GENOMIC DNA]</scope>
    <source>
        <strain evidence="2">DSM 15199</strain>
    </source>
</reference>
<dbReference type="KEGG" id="ptt:VY86_09905"/>
<evidence type="ECO:0008006" key="3">
    <source>
        <dbReference type="Google" id="ProtNLM"/>
    </source>
</evidence>
<dbReference type="Proteomes" id="UP000034866">
    <property type="component" value="Chromosome"/>
</dbReference>
<proteinExistence type="predicted"/>
<organism evidence="1 2">
    <name type="scientific">Photorhabdus thracensis</name>
    <dbReference type="NCBI Taxonomy" id="230089"/>
    <lineage>
        <taxon>Bacteria</taxon>
        <taxon>Pseudomonadati</taxon>
        <taxon>Pseudomonadota</taxon>
        <taxon>Gammaproteobacteria</taxon>
        <taxon>Enterobacterales</taxon>
        <taxon>Morganellaceae</taxon>
        <taxon>Photorhabdus</taxon>
    </lineage>
</organism>
<evidence type="ECO:0000313" key="1">
    <source>
        <dbReference type="EMBL" id="AKH63600.1"/>
    </source>
</evidence>
<protein>
    <recommendedName>
        <fullName evidence="3">Knr4/Smi1-like domain-containing protein</fullName>
    </recommendedName>
</protein>
<dbReference type="RefSeq" id="WP_046974828.1">
    <property type="nucleotide sequence ID" value="NZ_CP011104.1"/>
</dbReference>
<dbReference type="EMBL" id="CP011104">
    <property type="protein sequence ID" value="AKH63600.1"/>
    <property type="molecule type" value="Genomic_DNA"/>
</dbReference>
<gene>
    <name evidence="1" type="ORF">VY86_09905</name>
</gene>
<dbReference type="AlphaFoldDB" id="A0A0F7LLY9"/>
<dbReference type="PATRIC" id="fig|230089.6.peg.2201"/>
<evidence type="ECO:0000313" key="2">
    <source>
        <dbReference type="Proteomes" id="UP000034866"/>
    </source>
</evidence>
<dbReference type="OrthoDB" id="6612321at2"/>
<sequence>MSELERALIELSNVHEKFNLQGKFEGNNSVELKWPNSIEYSEEINFFFNKFEPINIKIEIGITPITFFEVEKIEQAQYGYRWIKDSASISDNPKWSKNHLVFMDDFGGGKPIIAITDIKGTPIYANYSVGEPFKIADSLADFFLSIAKLIEIVYGKFNIFDIGDNNDDDELSSEFIDIITNEIKPIIGSNNFESFFDYFYG</sequence>
<name>A0A0F7LLY9_9GAMM</name>
<accession>A0A0F7LLY9</accession>
<reference evidence="1 2" key="1">
    <citation type="journal article" date="2015" name="J. Biotechnol.">
        <title>Complete genome sequence of Photorhabdus temperata subsp. thracensis 39-8(T), an entomopathogenic bacterium for the improved commercial bioinsecticide.</title>
        <authorList>
            <person name="Kwak Y."/>
            <person name="Shin J.H."/>
        </authorList>
    </citation>
    <scope>NUCLEOTIDE SEQUENCE [LARGE SCALE GENOMIC DNA]</scope>
    <source>
        <strain evidence="1 2">DSM 15199</strain>
    </source>
</reference>
<keyword evidence="2" id="KW-1185">Reference proteome</keyword>